<evidence type="ECO:0000256" key="7">
    <source>
        <dbReference type="ARBA" id="ARBA00022697"/>
    </source>
</evidence>
<evidence type="ECO:0000313" key="16">
    <source>
        <dbReference type="EMBL" id="PMQ21320.1"/>
    </source>
</evidence>
<dbReference type="SUPFAM" id="SSF54211">
    <property type="entry name" value="Ribosomal protein S5 domain 2-like"/>
    <property type="match status" value="1"/>
</dbReference>
<dbReference type="InterPro" id="IPR006204">
    <property type="entry name" value="GHMP_kinase_N_dom"/>
</dbReference>
<evidence type="ECO:0000256" key="12">
    <source>
        <dbReference type="ARBA" id="ARBA00049954"/>
    </source>
</evidence>
<protein>
    <recommendedName>
        <fullName evidence="4 13">Homoserine kinase</fullName>
        <shortName evidence="13">HK</shortName>
        <shortName evidence="13">HSK</shortName>
        <ecNumber evidence="3 13">2.7.1.39</ecNumber>
    </recommendedName>
</protein>
<dbReference type="GeneID" id="303184849"/>
<dbReference type="PRINTS" id="PR00958">
    <property type="entry name" value="HOMSERKINASE"/>
</dbReference>
<feature type="domain" description="GHMP kinase C-terminal" evidence="15">
    <location>
        <begin position="229"/>
        <end position="284"/>
    </location>
</feature>
<comment type="similarity">
    <text evidence="2 13">Belongs to the GHMP kinase family. Homoserine kinase subfamily.</text>
</comment>
<evidence type="ECO:0000256" key="4">
    <source>
        <dbReference type="ARBA" id="ARBA00017858"/>
    </source>
</evidence>
<feature type="domain" description="GHMP kinase N-terminal" evidence="14">
    <location>
        <begin position="72"/>
        <end position="149"/>
    </location>
</feature>
<name>A0A2N7S594_9MICC</name>
<dbReference type="Pfam" id="PF00288">
    <property type="entry name" value="GHMP_kinases_N"/>
    <property type="match status" value="1"/>
</dbReference>
<reference evidence="16 18" key="1">
    <citation type="journal article" date="2017" name="Elife">
        <title>Extensive horizontal gene transfer in cheese-associated bacteria.</title>
        <authorList>
            <person name="Bonham K.S."/>
            <person name="Wolfe B.E."/>
            <person name="Dutton R.J."/>
        </authorList>
    </citation>
    <scope>NUCLEOTIDE SEQUENCE [LARGE SCALE GENOMIC DNA]</scope>
    <source>
        <strain evidence="16 18">JB182</strain>
    </source>
</reference>
<evidence type="ECO:0000256" key="8">
    <source>
        <dbReference type="ARBA" id="ARBA00022741"/>
    </source>
</evidence>
<dbReference type="PANTHER" id="PTHR20861:SF1">
    <property type="entry name" value="HOMOSERINE KINASE"/>
    <property type="match status" value="1"/>
</dbReference>
<dbReference type="InterPro" id="IPR013750">
    <property type="entry name" value="GHMP_kinase_C_dom"/>
</dbReference>
<evidence type="ECO:0000256" key="13">
    <source>
        <dbReference type="HAMAP-Rule" id="MF_00384"/>
    </source>
</evidence>
<dbReference type="Pfam" id="PF08544">
    <property type="entry name" value="GHMP_kinases_C"/>
    <property type="match status" value="1"/>
</dbReference>
<evidence type="ECO:0000256" key="9">
    <source>
        <dbReference type="ARBA" id="ARBA00022777"/>
    </source>
</evidence>
<dbReference type="InterPro" id="IPR006203">
    <property type="entry name" value="GHMP_knse_ATP-bd_CS"/>
</dbReference>
<dbReference type="Gene3D" id="3.30.70.890">
    <property type="entry name" value="GHMP kinase, C-terminal domain"/>
    <property type="match status" value="1"/>
</dbReference>
<dbReference type="SUPFAM" id="SSF55060">
    <property type="entry name" value="GHMP Kinase, C-terminal domain"/>
    <property type="match status" value="1"/>
</dbReference>
<comment type="caution">
    <text evidence="16">The sequence shown here is derived from an EMBL/GenBank/DDBJ whole genome shotgun (WGS) entry which is preliminary data.</text>
</comment>
<dbReference type="InterPro" id="IPR014721">
    <property type="entry name" value="Ribsml_uS5_D2-typ_fold_subgr"/>
</dbReference>
<evidence type="ECO:0000256" key="2">
    <source>
        <dbReference type="ARBA" id="ARBA00007370"/>
    </source>
</evidence>
<dbReference type="GO" id="GO:0005737">
    <property type="term" value="C:cytoplasm"/>
    <property type="evidence" value="ECO:0007669"/>
    <property type="project" value="UniProtKB-SubCell"/>
</dbReference>
<evidence type="ECO:0000256" key="5">
    <source>
        <dbReference type="ARBA" id="ARBA00022605"/>
    </source>
</evidence>
<dbReference type="EMBL" id="PNQX01000001">
    <property type="protein sequence ID" value="PMQ21320.1"/>
    <property type="molecule type" value="Genomic_DNA"/>
</dbReference>
<gene>
    <name evidence="13 16" type="primary">thrB</name>
    <name evidence="16" type="ORF">CIK84_07125</name>
    <name evidence="17" type="ORF">EXY26_11630</name>
</gene>
<keyword evidence="7 13" id="KW-0791">Threonine biosynthesis</keyword>
<keyword evidence="10 13" id="KW-0067">ATP-binding</keyword>
<dbReference type="Proteomes" id="UP000297638">
    <property type="component" value="Unassembled WGS sequence"/>
</dbReference>
<dbReference type="GO" id="GO:0004413">
    <property type="term" value="F:homoserine kinase activity"/>
    <property type="evidence" value="ECO:0007669"/>
    <property type="project" value="UniProtKB-UniRule"/>
</dbReference>
<dbReference type="GO" id="GO:0009088">
    <property type="term" value="P:threonine biosynthetic process"/>
    <property type="evidence" value="ECO:0007669"/>
    <property type="project" value="UniProtKB-UniRule"/>
</dbReference>
<evidence type="ECO:0000256" key="1">
    <source>
        <dbReference type="ARBA" id="ARBA00005015"/>
    </source>
</evidence>
<evidence type="ECO:0000313" key="18">
    <source>
        <dbReference type="Proteomes" id="UP000235739"/>
    </source>
</evidence>
<dbReference type="NCBIfam" id="TIGR00191">
    <property type="entry name" value="thrB"/>
    <property type="match status" value="1"/>
</dbReference>
<evidence type="ECO:0000256" key="10">
    <source>
        <dbReference type="ARBA" id="ARBA00022840"/>
    </source>
</evidence>
<dbReference type="InterPro" id="IPR020568">
    <property type="entry name" value="Ribosomal_Su5_D2-typ_SF"/>
</dbReference>
<evidence type="ECO:0000313" key="19">
    <source>
        <dbReference type="Proteomes" id="UP000297638"/>
    </source>
</evidence>
<comment type="pathway">
    <text evidence="1 13">Amino-acid biosynthesis; L-threonine biosynthesis; L-threonine from L-aspartate: step 4/5.</text>
</comment>
<dbReference type="UniPathway" id="UPA00050">
    <property type="reaction ID" value="UER00064"/>
</dbReference>
<dbReference type="PIRSF" id="PIRSF000676">
    <property type="entry name" value="Homoser_kin"/>
    <property type="match status" value="1"/>
</dbReference>
<evidence type="ECO:0000256" key="3">
    <source>
        <dbReference type="ARBA" id="ARBA00012078"/>
    </source>
</evidence>
<organism evidence="16 18">
    <name type="scientific">Glutamicibacter arilaitensis</name>
    <dbReference type="NCBI Taxonomy" id="256701"/>
    <lineage>
        <taxon>Bacteria</taxon>
        <taxon>Bacillati</taxon>
        <taxon>Actinomycetota</taxon>
        <taxon>Actinomycetes</taxon>
        <taxon>Micrococcales</taxon>
        <taxon>Micrococcaceae</taxon>
        <taxon>Glutamicibacter</taxon>
    </lineage>
</organism>
<evidence type="ECO:0000256" key="11">
    <source>
        <dbReference type="ARBA" id="ARBA00049375"/>
    </source>
</evidence>
<evidence type="ECO:0000256" key="6">
    <source>
        <dbReference type="ARBA" id="ARBA00022679"/>
    </source>
</evidence>
<dbReference type="Proteomes" id="UP000235739">
    <property type="component" value="Unassembled WGS sequence"/>
</dbReference>
<keyword evidence="6 13" id="KW-0808">Transferase</keyword>
<keyword evidence="13" id="KW-0963">Cytoplasm</keyword>
<dbReference type="EC" id="2.7.1.39" evidence="3 13"/>
<comment type="function">
    <text evidence="12 13">Catalyzes the ATP-dependent phosphorylation of L-homoserine to L-homoserine phosphate.</text>
</comment>
<comment type="catalytic activity">
    <reaction evidence="11 13">
        <text>L-homoserine + ATP = O-phospho-L-homoserine + ADP + H(+)</text>
        <dbReference type="Rhea" id="RHEA:13985"/>
        <dbReference type="ChEBI" id="CHEBI:15378"/>
        <dbReference type="ChEBI" id="CHEBI:30616"/>
        <dbReference type="ChEBI" id="CHEBI:57476"/>
        <dbReference type="ChEBI" id="CHEBI:57590"/>
        <dbReference type="ChEBI" id="CHEBI:456216"/>
        <dbReference type="EC" id="2.7.1.39"/>
    </reaction>
</comment>
<sequence length="310" mass="31944">MTQQIALGQKLIVSPPATSANLGPGFDSLGLALEYRDRLEVGTARSSSVEIFGDGADELPRDESHLIIKEMHRYWKDAGFAPVGVDLVAHNRIPHARGMGSSAAAIVAAYAAADALLPAEARRGTESIFQAAAAWEGHPDNVAPAVFGGLSISATNPDGSFSSVQVPLHPDLRAVLAIPSNGLSTEVARGALPSHIEHAVAAANSASAALLIHALSNDPSQLLGGTKDYLHQDYRAAAMPQSAALIAKLRDAGLAAVVSGAGPTVMTLVSSEDQVAAVQAVINEFSASSSVSWRAEVPKLASNGVTVEVL</sequence>
<dbReference type="Gene3D" id="3.30.230.10">
    <property type="match status" value="1"/>
</dbReference>
<dbReference type="EMBL" id="SPDS01000001">
    <property type="protein sequence ID" value="TFH57583.1"/>
    <property type="molecule type" value="Genomic_DNA"/>
</dbReference>
<evidence type="ECO:0000313" key="17">
    <source>
        <dbReference type="EMBL" id="TFH57583.1"/>
    </source>
</evidence>
<accession>A0A2N7S594</accession>
<dbReference type="RefSeq" id="WP_013348613.1">
    <property type="nucleotide sequence ID" value="NZ_JABUYH010000004.1"/>
</dbReference>
<dbReference type="PROSITE" id="PS00627">
    <property type="entry name" value="GHMP_KINASES_ATP"/>
    <property type="match status" value="1"/>
</dbReference>
<keyword evidence="5 13" id="KW-0028">Amino-acid biosynthesis</keyword>
<dbReference type="HAMAP" id="MF_00384">
    <property type="entry name" value="Homoser_kinase"/>
    <property type="match status" value="1"/>
</dbReference>
<dbReference type="OMA" id="CANRIPH"/>
<dbReference type="PANTHER" id="PTHR20861">
    <property type="entry name" value="HOMOSERINE/4-DIPHOSPHOCYTIDYL-2-C-METHYL-D-ERYTHRITOL KINASE"/>
    <property type="match status" value="1"/>
</dbReference>
<dbReference type="GO" id="GO:0005524">
    <property type="term" value="F:ATP binding"/>
    <property type="evidence" value="ECO:0007669"/>
    <property type="project" value="UniProtKB-UniRule"/>
</dbReference>
<dbReference type="InterPro" id="IPR036554">
    <property type="entry name" value="GHMP_kinase_C_sf"/>
</dbReference>
<feature type="binding site" evidence="13">
    <location>
        <begin position="94"/>
        <end position="104"/>
    </location>
    <ligand>
        <name>ATP</name>
        <dbReference type="ChEBI" id="CHEBI:30616"/>
    </ligand>
</feature>
<keyword evidence="9 13" id="KW-0418">Kinase</keyword>
<dbReference type="AlphaFoldDB" id="A0A2N7S594"/>
<evidence type="ECO:0000259" key="14">
    <source>
        <dbReference type="Pfam" id="PF00288"/>
    </source>
</evidence>
<reference evidence="17 19" key="2">
    <citation type="submission" date="2019-03" db="EMBL/GenBank/DDBJ databases">
        <title>Glutamicibacter sp. LJH19 genome.</title>
        <authorList>
            <person name="Sinai Borker S."/>
            <person name="Kumar R."/>
        </authorList>
    </citation>
    <scope>NUCLEOTIDE SEQUENCE [LARGE SCALE GENOMIC DNA]</scope>
    <source>
        <strain evidence="17 19">LJH19</strain>
    </source>
</reference>
<comment type="subcellular location">
    <subcellularLocation>
        <location evidence="13">Cytoplasm</location>
    </subcellularLocation>
</comment>
<dbReference type="InterPro" id="IPR000870">
    <property type="entry name" value="Homoserine_kinase"/>
</dbReference>
<keyword evidence="8 13" id="KW-0547">Nucleotide-binding</keyword>
<proteinExistence type="inferred from homology"/>
<evidence type="ECO:0000259" key="15">
    <source>
        <dbReference type="Pfam" id="PF08544"/>
    </source>
</evidence>